<evidence type="ECO:0000313" key="2">
    <source>
        <dbReference type="Proteomes" id="UP001244341"/>
    </source>
</evidence>
<gene>
    <name evidence="1" type="ORF">OEZ85_009117</name>
</gene>
<dbReference type="Proteomes" id="UP001244341">
    <property type="component" value="Chromosome 1b"/>
</dbReference>
<sequence length="102" mass="10943">MLHASIAGPILGRRFTTATTLQCGATRAAGASRVDWGQEDEENEDKLPNNTCAGAQQQQTTHPAAYGHMSADLLRAACRELGIRSASTCTKRCLNHGLLDYV</sequence>
<reference evidence="1 2" key="1">
    <citation type="submission" date="2023-05" db="EMBL/GenBank/DDBJ databases">
        <title>A 100% complete, gapless, phased diploid assembly of the Scenedesmus obliquus UTEX 3031 genome.</title>
        <authorList>
            <person name="Biondi T.C."/>
            <person name="Hanschen E.R."/>
            <person name="Kwon T."/>
            <person name="Eng W."/>
            <person name="Kruse C.P.S."/>
            <person name="Koehler S.I."/>
            <person name="Kunde Y."/>
            <person name="Gleasner C.D."/>
            <person name="You Mak K.T."/>
            <person name="Polle J."/>
            <person name="Hovde B.T."/>
            <person name="Starkenburg S.R."/>
        </authorList>
    </citation>
    <scope>NUCLEOTIDE SEQUENCE [LARGE SCALE GENOMIC DNA]</scope>
    <source>
        <strain evidence="1 2">DOE0152z</strain>
    </source>
</reference>
<evidence type="ECO:0000313" key="1">
    <source>
        <dbReference type="EMBL" id="WIA09738.1"/>
    </source>
</evidence>
<accession>A0ABY8TQI3</accession>
<name>A0ABY8TQI3_TETOB</name>
<organism evidence="1 2">
    <name type="scientific">Tetradesmus obliquus</name>
    <name type="common">Green alga</name>
    <name type="synonym">Acutodesmus obliquus</name>
    <dbReference type="NCBI Taxonomy" id="3088"/>
    <lineage>
        <taxon>Eukaryota</taxon>
        <taxon>Viridiplantae</taxon>
        <taxon>Chlorophyta</taxon>
        <taxon>core chlorophytes</taxon>
        <taxon>Chlorophyceae</taxon>
        <taxon>CS clade</taxon>
        <taxon>Sphaeropleales</taxon>
        <taxon>Scenedesmaceae</taxon>
        <taxon>Tetradesmus</taxon>
    </lineage>
</organism>
<protein>
    <submittedName>
        <fullName evidence="1">Uncharacterized protein</fullName>
    </submittedName>
</protein>
<keyword evidence="2" id="KW-1185">Reference proteome</keyword>
<dbReference type="EMBL" id="CP126208">
    <property type="protein sequence ID" value="WIA09738.1"/>
    <property type="molecule type" value="Genomic_DNA"/>
</dbReference>
<proteinExistence type="predicted"/>